<dbReference type="Proteomes" id="UP000663828">
    <property type="component" value="Unassembled WGS sequence"/>
</dbReference>
<feature type="repeat" description="TPR" evidence="3">
    <location>
        <begin position="399"/>
        <end position="432"/>
    </location>
</feature>
<dbReference type="AlphaFoldDB" id="A0A813XJ94"/>
<reference evidence="5" key="1">
    <citation type="submission" date="2021-02" db="EMBL/GenBank/DDBJ databases">
        <authorList>
            <person name="Nowell W R."/>
        </authorList>
    </citation>
    <scope>NUCLEOTIDE SEQUENCE</scope>
</reference>
<keyword evidence="2 3" id="KW-0802">TPR repeat</keyword>
<dbReference type="Gene3D" id="3.90.176.10">
    <property type="entry name" value="Toxin ADP-ribosyltransferase, Chain A, domain 1"/>
    <property type="match status" value="1"/>
</dbReference>
<dbReference type="PANTHER" id="PTHR45641">
    <property type="entry name" value="TETRATRICOPEPTIDE REPEAT PROTEIN (AFU_ORTHOLOGUE AFUA_6G03870)"/>
    <property type="match status" value="1"/>
</dbReference>
<dbReference type="InterPro" id="IPR019734">
    <property type="entry name" value="TPR_rpt"/>
</dbReference>
<sequence length="661" mass="77374">MTSHREQSKNLETFSLVWLDAAVNDSIENVEAQQRLRKCINHLKTFQGGDECIQYIQSQPKDRFVLIISGRLGRDIVPRIHNLRQVYSIYVYCLDKERNERWAKSYAKIKDVINKLSELETQIRTNHEQRCHININEPLPVTLFLTNCDNSKEVNENFLYSQLLIEYLLHIKPIASDEKELITLCKNEYKGNDSELNILREFEIDYSSDRALWWFTRDTFVYRLLNKAFRIQNLDLLLMFRFFIRDVQRLIEQNKCTSSLRVYRSYLMSLDEIELFKSSTGEFLSINSYFTTNINRQQTLDYLFHADLTNELEKVLFEISADPNTDPHKPFCNITPFSFFMGEDQILFTLGSIFNLISVHQQEDGNQRIWIIRMKLSTDKHKLLKFHLEPLKLLYSTEQMDLLTFGKVLRKMNKFDDADKFYRRLLKELPSNHTNLADCHYGLGLVNDEKGDYESSLEWHQQAIAIRQQTLKSNDPNLACSYNSIANAYQKKGDYKHALEYYNKALSVWKKVYGENHPDVAMCLNNMGCVYENEKKYSQALECHQKALAIKSQHLPDDHVNLSATHNNLATVYGCIGQLDSALEHFTKSLNIKYKTLSTNHPDIALSVKNIGLVYEMKGDFLQAKIQYEKAATMRRYILPSNHPDVIRIEQDIKRVASKIH</sequence>
<keyword evidence="4" id="KW-0206">Cytoskeleton</keyword>
<dbReference type="Pfam" id="PF13424">
    <property type="entry name" value="TPR_12"/>
    <property type="match status" value="3"/>
</dbReference>
<dbReference type="PANTHER" id="PTHR45641:SF19">
    <property type="entry name" value="NEPHROCYSTIN-3"/>
    <property type="match status" value="1"/>
</dbReference>
<dbReference type="SUPFAM" id="SSF56399">
    <property type="entry name" value="ADP-ribosylation"/>
    <property type="match status" value="1"/>
</dbReference>
<feature type="repeat" description="TPR" evidence="3">
    <location>
        <begin position="521"/>
        <end position="554"/>
    </location>
</feature>
<keyword evidence="1" id="KW-0677">Repeat</keyword>
<feature type="repeat" description="TPR" evidence="3">
    <location>
        <begin position="563"/>
        <end position="596"/>
    </location>
</feature>
<comment type="caution">
    <text evidence="5">The sequence shown here is derived from an EMBL/GenBank/DDBJ whole genome shotgun (WGS) entry which is preliminary data.</text>
</comment>
<dbReference type="EMBL" id="CAJNOR010000294">
    <property type="protein sequence ID" value="CAF0870753.1"/>
    <property type="molecule type" value="Genomic_DNA"/>
</dbReference>
<dbReference type="InterPro" id="IPR011990">
    <property type="entry name" value="TPR-like_helical_dom_sf"/>
</dbReference>
<protein>
    <recommendedName>
        <fullName evidence="4">Kinesin light chain</fullName>
    </recommendedName>
</protein>
<dbReference type="PROSITE" id="PS50293">
    <property type="entry name" value="TPR_REGION"/>
    <property type="match status" value="1"/>
</dbReference>
<accession>A0A813XJ94</accession>
<dbReference type="Gene3D" id="1.25.40.10">
    <property type="entry name" value="Tetratricopeptide repeat domain"/>
    <property type="match status" value="2"/>
</dbReference>
<organism evidence="5 6">
    <name type="scientific">Adineta ricciae</name>
    <name type="common">Rotifer</name>
    <dbReference type="NCBI Taxonomy" id="249248"/>
    <lineage>
        <taxon>Eukaryota</taxon>
        <taxon>Metazoa</taxon>
        <taxon>Spiralia</taxon>
        <taxon>Gnathifera</taxon>
        <taxon>Rotifera</taxon>
        <taxon>Eurotatoria</taxon>
        <taxon>Bdelloidea</taxon>
        <taxon>Adinetida</taxon>
        <taxon>Adinetidae</taxon>
        <taxon>Adineta</taxon>
    </lineage>
</organism>
<dbReference type="PROSITE" id="PS50005">
    <property type="entry name" value="TPR"/>
    <property type="match status" value="4"/>
</dbReference>
<dbReference type="PRINTS" id="PR00381">
    <property type="entry name" value="KINESINLIGHT"/>
</dbReference>
<name>A0A813XJ94_ADIRI</name>
<feature type="repeat" description="TPR" evidence="3">
    <location>
        <begin position="479"/>
        <end position="512"/>
    </location>
</feature>
<dbReference type="SMART" id="SM00028">
    <property type="entry name" value="TPR"/>
    <property type="match status" value="6"/>
</dbReference>
<evidence type="ECO:0000313" key="5">
    <source>
        <dbReference type="EMBL" id="CAF0870753.1"/>
    </source>
</evidence>
<keyword evidence="6" id="KW-1185">Reference proteome</keyword>
<evidence type="ECO:0000256" key="1">
    <source>
        <dbReference type="ARBA" id="ARBA00022737"/>
    </source>
</evidence>
<comment type="subunit">
    <text evidence="4">Oligomeric complex composed of two heavy chains and two light chains.</text>
</comment>
<proteinExistence type="inferred from homology"/>
<evidence type="ECO:0000313" key="6">
    <source>
        <dbReference type="Proteomes" id="UP000663828"/>
    </source>
</evidence>
<comment type="similarity">
    <text evidence="4">Belongs to the kinesin light chain family.</text>
</comment>
<evidence type="ECO:0000256" key="2">
    <source>
        <dbReference type="ARBA" id="ARBA00022803"/>
    </source>
</evidence>
<keyword evidence="4" id="KW-0493">Microtubule</keyword>
<gene>
    <name evidence="5" type="ORF">XAT740_LOCUS6481</name>
</gene>
<keyword evidence="4" id="KW-0963">Cytoplasm</keyword>
<comment type="function">
    <text evidence="4">Kinesin is a microtubule-associated force-producing protein that play a role in organelle transport.</text>
</comment>
<dbReference type="GO" id="GO:0005871">
    <property type="term" value="C:kinesin complex"/>
    <property type="evidence" value="ECO:0007669"/>
    <property type="project" value="UniProtKB-UniRule"/>
</dbReference>
<dbReference type="PROSITE" id="PS51996">
    <property type="entry name" value="TR_MART"/>
    <property type="match status" value="1"/>
</dbReference>
<dbReference type="SUPFAM" id="SSF48452">
    <property type="entry name" value="TPR-like"/>
    <property type="match status" value="1"/>
</dbReference>
<comment type="subcellular location">
    <subcellularLocation>
        <location evidence="4">Cytoplasm</location>
        <location evidence="4">Cytoskeleton</location>
    </subcellularLocation>
</comment>
<dbReference type="GO" id="GO:0005874">
    <property type="term" value="C:microtubule"/>
    <property type="evidence" value="ECO:0007669"/>
    <property type="project" value="UniProtKB-UniRule"/>
</dbReference>
<keyword evidence="4" id="KW-0505">Motor protein</keyword>
<evidence type="ECO:0000256" key="4">
    <source>
        <dbReference type="RuleBase" id="RU367020"/>
    </source>
</evidence>
<evidence type="ECO:0000256" key="3">
    <source>
        <dbReference type="PROSITE-ProRule" id="PRU00339"/>
    </source>
</evidence>